<dbReference type="Proteomes" id="UP000799118">
    <property type="component" value="Unassembled WGS sequence"/>
</dbReference>
<proteinExistence type="predicted"/>
<reference evidence="1" key="1">
    <citation type="journal article" date="2019" name="Environ. Microbiol.">
        <title>Fungal ecological strategies reflected in gene transcription - a case study of two litter decomposers.</title>
        <authorList>
            <person name="Barbi F."/>
            <person name="Kohler A."/>
            <person name="Barry K."/>
            <person name="Baskaran P."/>
            <person name="Daum C."/>
            <person name="Fauchery L."/>
            <person name="Ihrmark K."/>
            <person name="Kuo A."/>
            <person name="LaButti K."/>
            <person name="Lipzen A."/>
            <person name="Morin E."/>
            <person name="Grigoriev I.V."/>
            <person name="Henrissat B."/>
            <person name="Lindahl B."/>
            <person name="Martin F."/>
        </authorList>
    </citation>
    <scope>NUCLEOTIDE SEQUENCE</scope>
    <source>
        <strain evidence="1">JB14</strain>
    </source>
</reference>
<keyword evidence="2" id="KW-1185">Reference proteome</keyword>
<evidence type="ECO:0000313" key="2">
    <source>
        <dbReference type="Proteomes" id="UP000799118"/>
    </source>
</evidence>
<organism evidence="1 2">
    <name type="scientific">Gymnopus androsaceus JB14</name>
    <dbReference type="NCBI Taxonomy" id="1447944"/>
    <lineage>
        <taxon>Eukaryota</taxon>
        <taxon>Fungi</taxon>
        <taxon>Dikarya</taxon>
        <taxon>Basidiomycota</taxon>
        <taxon>Agaricomycotina</taxon>
        <taxon>Agaricomycetes</taxon>
        <taxon>Agaricomycetidae</taxon>
        <taxon>Agaricales</taxon>
        <taxon>Marasmiineae</taxon>
        <taxon>Omphalotaceae</taxon>
        <taxon>Gymnopus</taxon>
    </lineage>
</organism>
<gene>
    <name evidence="1" type="ORF">BT96DRAFT_944916</name>
</gene>
<name>A0A6A4H3X5_9AGAR</name>
<dbReference type="AlphaFoldDB" id="A0A6A4H3X5"/>
<sequence length="124" mass="13610">MGALTSGIKASALRKRLQNFQGALIDLFQMVHSRFTSTDFFRRNIGFCTIEVPGGDLKLSRQTGTVNKLRRTDRVTLTFSFSVTAWKMLTAATEGTSFTPVTWFLTSNSAQQSSNGSTFATPSS</sequence>
<accession>A0A6A4H3X5</accession>
<dbReference type="EMBL" id="ML769605">
    <property type="protein sequence ID" value="KAE9392074.1"/>
    <property type="molecule type" value="Genomic_DNA"/>
</dbReference>
<evidence type="ECO:0000313" key="1">
    <source>
        <dbReference type="EMBL" id="KAE9392074.1"/>
    </source>
</evidence>
<protein>
    <submittedName>
        <fullName evidence="1">Uncharacterized protein</fullName>
    </submittedName>
</protein>
<dbReference type="OrthoDB" id="3045127at2759"/>